<dbReference type="SMART" id="SM00357">
    <property type="entry name" value="CSP"/>
    <property type="match status" value="1"/>
</dbReference>
<evidence type="ECO:0000259" key="2">
    <source>
        <dbReference type="PROSITE" id="PS51857"/>
    </source>
</evidence>
<dbReference type="SUPFAM" id="SSF50249">
    <property type="entry name" value="Nucleic acid-binding proteins"/>
    <property type="match status" value="1"/>
</dbReference>
<feature type="region of interest" description="Disordered" evidence="1">
    <location>
        <begin position="1"/>
        <end position="46"/>
    </location>
</feature>
<feature type="compositionally biased region" description="Basic residues" evidence="1">
    <location>
        <begin position="16"/>
        <end position="29"/>
    </location>
</feature>
<comment type="caution">
    <text evidence="3">The sequence shown here is derived from an EMBL/GenBank/DDBJ whole genome shotgun (WGS) entry which is preliminary data.</text>
</comment>
<dbReference type="OrthoDB" id="1493235at2"/>
<dbReference type="Pfam" id="PF00313">
    <property type="entry name" value="CSD"/>
    <property type="match status" value="1"/>
</dbReference>
<dbReference type="InterPro" id="IPR012340">
    <property type="entry name" value="NA-bd_OB-fold"/>
</dbReference>
<reference evidence="3 4" key="1">
    <citation type="journal article" date="2015" name="Stand. Genomic Sci.">
        <title>Genomic Encyclopedia of Bacterial and Archaeal Type Strains, Phase III: the genomes of soil and plant-associated and newly described type strains.</title>
        <authorList>
            <person name="Whitman W.B."/>
            <person name="Woyke T."/>
            <person name="Klenk H.P."/>
            <person name="Zhou Y."/>
            <person name="Lilburn T.G."/>
            <person name="Beck B.J."/>
            <person name="De Vos P."/>
            <person name="Vandamme P."/>
            <person name="Eisen J.A."/>
            <person name="Garrity G."/>
            <person name="Hugenholtz P."/>
            <person name="Kyrpides N.C."/>
        </authorList>
    </citation>
    <scope>NUCLEOTIDE SEQUENCE [LARGE SCALE GENOMIC DNA]</scope>
    <source>
        <strain evidence="3 4">CECT 8445</strain>
    </source>
</reference>
<dbReference type="InterPro" id="IPR002059">
    <property type="entry name" value="CSP_DNA-bd"/>
</dbReference>
<feature type="domain" description="CSD" evidence="2">
    <location>
        <begin position="91"/>
        <end position="152"/>
    </location>
</feature>
<dbReference type="PRINTS" id="PR00050">
    <property type="entry name" value="COLDSHOCK"/>
</dbReference>
<dbReference type="GO" id="GO:0005829">
    <property type="term" value="C:cytosol"/>
    <property type="evidence" value="ECO:0007669"/>
    <property type="project" value="UniProtKB-ARBA"/>
</dbReference>
<accession>A0A4R1KYZ2</accession>
<evidence type="ECO:0000256" key="1">
    <source>
        <dbReference type="SAM" id="MobiDB-lite"/>
    </source>
</evidence>
<gene>
    <name evidence="3" type="ORF">DFQ05_0840</name>
</gene>
<dbReference type="RefSeq" id="WP_132703846.1">
    <property type="nucleotide sequence ID" value="NZ_SMGI01000001.1"/>
</dbReference>
<evidence type="ECO:0000313" key="3">
    <source>
        <dbReference type="EMBL" id="TCK69319.1"/>
    </source>
</evidence>
<name>A0A4R1KYZ2_9FLAO</name>
<organism evidence="3 4">
    <name type="scientific">Winogradskyella wandonensis</name>
    <dbReference type="NCBI Taxonomy" id="1442586"/>
    <lineage>
        <taxon>Bacteria</taxon>
        <taxon>Pseudomonadati</taxon>
        <taxon>Bacteroidota</taxon>
        <taxon>Flavobacteriia</taxon>
        <taxon>Flavobacteriales</taxon>
        <taxon>Flavobacteriaceae</taxon>
        <taxon>Winogradskyella</taxon>
    </lineage>
</organism>
<keyword evidence="4" id="KW-1185">Reference proteome</keyword>
<dbReference type="CDD" id="cd04458">
    <property type="entry name" value="CSP_CDS"/>
    <property type="match status" value="1"/>
</dbReference>
<dbReference type="GO" id="GO:0003677">
    <property type="term" value="F:DNA binding"/>
    <property type="evidence" value="ECO:0007669"/>
    <property type="project" value="UniProtKB-KW"/>
</dbReference>
<dbReference type="InterPro" id="IPR011129">
    <property type="entry name" value="CSD"/>
</dbReference>
<sequence length="160" mass="18241">MGRSQQTFSKSEKEKKRLKKREDKRKKMEARKAEKEANGGADGIPIAYVDYNGNLTDTPPDPDKKIEIEAENIEVSIPKTLPGEKEEFDPIRKGKVNYFDSSKGFGFIIDEENNEKYFVHVSGLIDEIAENDKVEFELEKGQRGMNAVRVKRVQSSKINS</sequence>
<keyword evidence="3" id="KW-0238">DNA-binding</keyword>
<dbReference type="Proteomes" id="UP000295714">
    <property type="component" value="Unassembled WGS sequence"/>
</dbReference>
<dbReference type="Gene3D" id="2.40.50.140">
    <property type="entry name" value="Nucleic acid-binding proteins"/>
    <property type="match status" value="1"/>
</dbReference>
<dbReference type="AlphaFoldDB" id="A0A4R1KYZ2"/>
<dbReference type="EMBL" id="SMGI01000001">
    <property type="protein sequence ID" value="TCK69319.1"/>
    <property type="molecule type" value="Genomic_DNA"/>
</dbReference>
<protein>
    <submittedName>
        <fullName evidence="3">Putative cold-shock DNA-binding protein</fullName>
    </submittedName>
</protein>
<dbReference type="PROSITE" id="PS51857">
    <property type="entry name" value="CSD_2"/>
    <property type="match status" value="1"/>
</dbReference>
<evidence type="ECO:0000313" key="4">
    <source>
        <dbReference type="Proteomes" id="UP000295714"/>
    </source>
</evidence>
<proteinExistence type="predicted"/>